<accession>A0AAJ0DJ73</accession>
<proteinExistence type="predicted"/>
<dbReference type="AlphaFoldDB" id="A0AAJ0DJ73"/>
<dbReference type="GO" id="GO:0005634">
    <property type="term" value="C:nucleus"/>
    <property type="evidence" value="ECO:0007669"/>
    <property type="project" value="UniProtKB-SubCell"/>
</dbReference>
<dbReference type="Pfam" id="PF04082">
    <property type="entry name" value="Fungal_trans"/>
    <property type="match status" value="1"/>
</dbReference>
<dbReference type="PANTHER" id="PTHR47338">
    <property type="entry name" value="ZN(II)2CYS6 TRANSCRIPTION FACTOR (EUROFUNG)-RELATED"/>
    <property type="match status" value="1"/>
</dbReference>
<evidence type="ECO:0000256" key="3">
    <source>
        <dbReference type="ARBA" id="ARBA00023015"/>
    </source>
</evidence>
<comment type="subcellular location">
    <subcellularLocation>
        <location evidence="1">Nucleus</location>
    </subcellularLocation>
</comment>
<protein>
    <recommendedName>
        <fullName evidence="7">Zn(2)-C6 fungal-type domain-containing protein</fullName>
    </recommendedName>
</protein>
<dbReference type="CDD" id="cd00067">
    <property type="entry name" value="GAL4"/>
    <property type="match status" value="1"/>
</dbReference>
<reference evidence="8" key="1">
    <citation type="submission" date="2023-04" db="EMBL/GenBank/DDBJ databases">
        <title>Black Yeasts Isolated from many extreme environments.</title>
        <authorList>
            <person name="Coleine C."/>
            <person name="Stajich J.E."/>
            <person name="Selbmann L."/>
        </authorList>
    </citation>
    <scope>NUCLEOTIDE SEQUENCE</scope>
    <source>
        <strain evidence="8">CCFEE 5312</strain>
    </source>
</reference>
<evidence type="ECO:0000259" key="7">
    <source>
        <dbReference type="PROSITE" id="PS50048"/>
    </source>
</evidence>
<dbReference type="Proteomes" id="UP001271007">
    <property type="component" value="Unassembled WGS sequence"/>
</dbReference>
<dbReference type="PROSITE" id="PS00463">
    <property type="entry name" value="ZN2_CY6_FUNGAL_1"/>
    <property type="match status" value="1"/>
</dbReference>
<evidence type="ECO:0000313" key="8">
    <source>
        <dbReference type="EMBL" id="KAK3055129.1"/>
    </source>
</evidence>
<dbReference type="GO" id="GO:0000981">
    <property type="term" value="F:DNA-binding transcription factor activity, RNA polymerase II-specific"/>
    <property type="evidence" value="ECO:0007669"/>
    <property type="project" value="InterPro"/>
</dbReference>
<evidence type="ECO:0000256" key="2">
    <source>
        <dbReference type="ARBA" id="ARBA00022723"/>
    </source>
</evidence>
<feature type="region of interest" description="Disordered" evidence="6">
    <location>
        <begin position="79"/>
        <end position="119"/>
    </location>
</feature>
<keyword evidence="5" id="KW-0539">Nucleus</keyword>
<dbReference type="SMART" id="SM00066">
    <property type="entry name" value="GAL4"/>
    <property type="match status" value="1"/>
</dbReference>
<evidence type="ECO:0000256" key="5">
    <source>
        <dbReference type="ARBA" id="ARBA00023242"/>
    </source>
</evidence>
<dbReference type="GO" id="GO:0003677">
    <property type="term" value="F:DNA binding"/>
    <property type="evidence" value="ECO:0007669"/>
    <property type="project" value="InterPro"/>
</dbReference>
<comment type="caution">
    <text evidence="8">The sequence shown here is derived from an EMBL/GenBank/DDBJ whole genome shotgun (WGS) entry which is preliminary data.</text>
</comment>
<dbReference type="InterPro" id="IPR001138">
    <property type="entry name" value="Zn2Cys6_DnaBD"/>
</dbReference>
<dbReference type="Pfam" id="PF00172">
    <property type="entry name" value="Zn_clus"/>
    <property type="match status" value="1"/>
</dbReference>
<dbReference type="SMART" id="SM00906">
    <property type="entry name" value="Fungal_trans"/>
    <property type="match status" value="1"/>
</dbReference>
<dbReference type="CDD" id="cd12148">
    <property type="entry name" value="fungal_TF_MHR"/>
    <property type="match status" value="1"/>
</dbReference>
<feature type="domain" description="Zn(2)-C6 fungal-type" evidence="7">
    <location>
        <begin position="18"/>
        <end position="48"/>
    </location>
</feature>
<feature type="compositionally biased region" description="Low complexity" evidence="6">
    <location>
        <begin position="79"/>
        <end position="117"/>
    </location>
</feature>
<name>A0AAJ0DJ73_9PEZI</name>
<keyword evidence="2" id="KW-0479">Metal-binding</keyword>
<evidence type="ECO:0000256" key="1">
    <source>
        <dbReference type="ARBA" id="ARBA00004123"/>
    </source>
</evidence>
<dbReference type="InterPro" id="IPR036864">
    <property type="entry name" value="Zn2-C6_fun-type_DNA-bd_sf"/>
</dbReference>
<dbReference type="Gene3D" id="4.10.240.10">
    <property type="entry name" value="Zn(2)-C6 fungal-type DNA-binding domain"/>
    <property type="match status" value="1"/>
</dbReference>
<keyword evidence="3" id="KW-0805">Transcription regulation</keyword>
<evidence type="ECO:0000313" key="9">
    <source>
        <dbReference type="Proteomes" id="UP001271007"/>
    </source>
</evidence>
<keyword evidence="9" id="KW-1185">Reference proteome</keyword>
<dbReference type="PANTHER" id="PTHR47338:SF20">
    <property type="entry name" value="ZN(II)2CYS6 TRANSCRIPTION FACTOR (EUROFUNG)"/>
    <property type="match status" value="1"/>
</dbReference>
<dbReference type="SUPFAM" id="SSF57701">
    <property type="entry name" value="Zn2/Cys6 DNA-binding domain"/>
    <property type="match status" value="1"/>
</dbReference>
<keyword evidence="4" id="KW-0804">Transcription</keyword>
<dbReference type="GO" id="GO:0008270">
    <property type="term" value="F:zinc ion binding"/>
    <property type="evidence" value="ECO:0007669"/>
    <property type="project" value="InterPro"/>
</dbReference>
<sequence>MEDHDGQERTTSEIAPQACGSCRKQKRRCDKQLPTCSLCLRIGRNCGYSAETQTNQPSPEEFAALKDQVASLEQLLRTTTQSSGSLQSGTNGTPNGSSSNSSNSLNGNSPASLLLSPGRPPPWTGPASFPSLFFLDSNAFEYERLQIQAPHVKVPPGALTALGSSAELREMIEHYFATVHVYYPIISKIRLYQHLANPLHEPGADIALLFLAMKLICSDIPEGQPPQTQLYLDVKSFYSYVEAQNGFSIQLIQSLCLISLYELGHCVYPAAYLSIGASARLGHAMGLHAKGVPQMLARPSTWTEQEERRRVWWGVIVLDRFINIGHRGKSFGSNDPGLDCHLPTDDAAWDRGQMLVAAPLSLSASQTTRVSPFARTCQSAHLLGKAIAHIDDKQLPLSYRFGEALQISRTLRALADVLPDDTASPELMDTNDLETSAPYTSMAIAYSGLLTLYDAYSCTEQASTLHLAGEAGPGAEHGRGTGLSMGEEQLQMQQASIHGLEEISSRVLFLARRVRRNVDSKGVAAVSPLVVDAIYQAAANYAWYVRETSDPTCGERLLELKELLVLLDRRWKVAGEYLRIVEAAEFYLQSAIR</sequence>
<organism evidence="8 9">
    <name type="scientific">Extremus antarcticus</name>
    <dbReference type="NCBI Taxonomy" id="702011"/>
    <lineage>
        <taxon>Eukaryota</taxon>
        <taxon>Fungi</taxon>
        <taxon>Dikarya</taxon>
        <taxon>Ascomycota</taxon>
        <taxon>Pezizomycotina</taxon>
        <taxon>Dothideomycetes</taxon>
        <taxon>Dothideomycetidae</taxon>
        <taxon>Mycosphaerellales</taxon>
        <taxon>Extremaceae</taxon>
        <taxon>Extremus</taxon>
    </lineage>
</organism>
<dbReference type="InterPro" id="IPR050815">
    <property type="entry name" value="TF_fung"/>
</dbReference>
<dbReference type="PROSITE" id="PS50048">
    <property type="entry name" value="ZN2_CY6_FUNGAL_2"/>
    <property type="match status" value="1"/>
</dbReference>
<evidence type="ECO:0000256" key="4">
    <source>
        <dbReference type="ARBA" id="ARBA00023163"/>
    </source>
</evidence>
<gene>
    <name evidence="8" type="ORF">LTR09_003682</name>
</gene>
<dbReference type="EMBL" id="JAWDJX010000009">
    <property type="protein sequence ID" value="KAK3055129.1"/>
    <property type="molecule type" value="Genomic_DNA"/>
</dbReference>
<evidence type="ECO:0000256" key="6">
    <source>
        <dbReference type="SAM" id="MobiDB-lite"/>
    </source>
</evidence>
<dbReference type="GO" id="GO:0006351">
    <property type="term" value="P:DNA-templated transcription"/>
    <property type="evidence" value="ECO:0007669"/>
    <property type="project" value="InterPro"/>
</dbReference>
<dbReference type="InterPro" id="IPR007219">
    <property type="entry name" value="XnlR_reg_dom"/>
</dbReference>